<evidence type="ECO:0000313" key="2">
    <source>
        <dbReference type="EMBL" id="MBB4888334.1"/>
    </source>
</evidence>
<accession>A0A7W7PFQ4</accession>
<organism evidence="2 3">
    <name type="scientific">Streptomyces netropsis</name>
    <name type="common">Streptoverticillium netropsis</name>
    <dbReference type="NCBI Taxonomy" id="55404"/>
    <lineage>
        <taxon>Bacteria</taxon>
        <taxon>Bacillati</taxon>
        <taxon>Actinomycetota</taxon>
        <taxon>Actinomycetes</taxon>
        <taxon>Kitasatosporales</taxon>
        <taxon>Streptomycetaceae</taxon>
        <taxon>Streptomyces</taxon>
    </lineage>
</organism>
<feature type="region of interest" description="Disordered" evidence="1">
    <location>
        <begin position="1"/>
        <end position="26"/>
    </location>
</feature>
<protein>
    <submittedName>
        <fullName evidence="2">Uncharacterized protein</fullName>
    </submittedName>
</protein>
<keyword evidence="3" id="KW-1185">Reference proteome</keyword>
<reference evidence="2 3" key="1">
    <citation type="submission" date="2020-08" db="EMBL/GenBank/DDBJ databases">
        <title>Genomic Encyclopedia of Type Strains, Phase III (KMG-III): the genomes of soil and plant-associated and newly described type strains.</title>
        <authorList>
            <person name="Whitman W."/>
        </authorList>
    </citation>
    <scope>NUCLEOTIDE SEQUENCE [LARGE SCALE GENOMIC DNA]</scope>
    <source>
        <strain evidence="2 3">CECT 3265</strain>
    </source>
</reference>
<gene>
    <name evidence="2" type="ORF">FHS38_004403</name>
</gene>
<dbReference type="AlphaFoldDB" id="A0A7W7PFQ4"/>
<dbReference type="Proteomes" id="UP000556436">
    <property type="component" value="Unassembled WGS sequence"/>
</dbReference>
<evidence type="ECO:0000256" key="1">
    <source>
        <dbReference type="SAM" id="MobiDB-lite"/>
    </source>
</evidence>
<proteinExistence type="predicted"/>
<comment type="caution">
    <text evidence="2">The sequence shown here is derived from an EMBL/GenBank/DDBJ whole genome shotgun (WGS) entry which is preliminary data.</text>
</comment>
<dbReference type="EMBL" id="JACHJG010000009">
    <property type="protein sequence ID" value="MBB4888334.1"/>
    <property type="molecule type" value="Genomic_DNA"/>
</dbReference>
<name>A0A7W7PFQ4_STRNE</name>
<evidence type="ECO:0000313" key="3">
    <source>
        <dbReference type="Proteomes" id="UP000556436"/>
    </source>
</evidence>
<dbReference type="RefSeq" id="WP_184735879.1">
    <property type="nucleotide sequence ID" value="NZ_BMRW01000007.1"/>
</dbReference>
<sequence>MPHTPEQPREALTVTGTPSTYAPATGDLVWDTTTKRVGEVMDTRWMRYQLRPPGGGIEWHAAAENLLPVTQPHCMECDRIKAGHRDATAGGNRRLAEEWTMAMGRHQRTAHS</sequence>